<evidence type="ECO:0000259" key="1">
    <source>
        <dbReference type="Pfam" id="PF08241"/>
    </source>
</evidence>
<keyword evidence="3" id="KW-1185">Reference proteome</keyword>
<dbReference type="GO" id="GO:0008757">
    <property type="term" value="F:S-adenosylmethionine-dependent methyltransferase activity"/>
    <property type="evidence" value="ECO:0007669"/>
    <property type="project" value="InterPro"/>
</dbReference>
<dbReference type="EMBL" id="QGNA01000002">
    <property type="protein sequence ID" value="PWS37012.1"/>
    <property type="molecule type" value="Genomic_DNA"/>
</dbReference>
<proteinExistence type="predicted"/>
<name>A0A317FF60_9PROT</name>
<dbReference type="InterPro" id="IPR013216">
    <property type="entry name" value="Methyltransf_11"/>
</dbReference>
<dbReference type="CDD" id="cd02440">
    <property type="entry name" value="AdoMet_MTases"/>
    <property type="match status" value="1"/>
</dbReference>
<dbReference type="GO" id="GO:0032259">
    <property type="term" value="P:methylation"/>
    <property type="evidence" value="ECO:0007669"/>
    <property type="project" value="UniProtKB-KW"/>
</dbReference>
<keyword evidence="2" id="KW-0808">Transferase</keyword>
<dbReference type="PANTHER" id="PTHR42912">
    <property type="entry name" value="METHYLTRANSFERASE"/>
    <property type="match status" value="1"/>
</dbReference>
<feature type="domain" description="Methyltransferase type 11" evidence="1">
    <location>
        <begin position="139"/>
        <end position="238"/>
    </location>
</feature>
<dbReference type="InterPro" id="IPR050508">
    <property type="entry name" value="Methyltransf_Superfamily"/>
</dbReference>
<reference evidence="3" key="1">
    <citation type="submission" date="2018-05" db="EMBL/GenBank/DDBJ databases">
        <authorList>
            <person name="Du Z."/>
            <person name="Wang X."/>
        </authorList>
    </citation>
    <scope>NUCLEOTIDE SEQUENCE [LARGE SCALE GENOMIC DNA]</scope>
    <source>
        <strain evidence="3">CQN31</strain>
    </source>
</reference>
<evidence type="ECO:0000313" key="3">
    <source>
        <dbReference type="Proteomes" id="UP000245765"/>
    </source>
</evidence>
<dbReference type="AlphaFoldDB" id="A0A317FF60"/>
<dbReference type="SUPFAM" id="SSF53335">
    <property type="entry name" value="S-adenosyl-L-methionine-dependent methyltransferases"/>
    <property type="match status" value="1"/>
</dbReference>
<dbReference type="Pfam" id="PF08241">
    <property type="entry name" value="Methyltransf_11"/>
    <property type="match status" value="1"/>
</dbReference>
<accession>A0A317FF60</accession>
<dbReference type="Proteomes" id="UP000245765">
    <property type="component" value="Unassembled WGS sequence"/>
</dbReference>
<keyword evidence="2" id="KW-0489">Methyltransferase</keyword>
<dbReference type="Gene3D" id="3.40.50.150">
    <property type="entry name" value="Vaccinia Virus protein VP39"/>
    <property type="match status" value="1"/>
</dbReference>
<dbReference type="PANTHER" id="PTHR42912:SF94">
    <property type="entry name" value="METHYLTRANSFERASE TYPE 11 DOMAIN-CONTAINING PROTEIN"/>
    <property type="match status" value="1"/>
</dbReference>
<evidence type="ECO:0000313" key="2">
    <source>
        <dbReference type="EMBL" id="PWS37012.1"/>
    </source>
</evidence>
<comment type="caution">
    <text evidence="2">The sequence shown here is derived from an EMBL/GenBank/DDBJ whole genome shotgun (WGS) entry which is preliminary data.</text>
</comment>
<protein>
    <submittedName>
        <fullName evidence="2">Methyltransferase type 11</fullName>
    </submittedName>
</protein>
<dbReference type="InterPro" id="IPR029063">
    <property type="entry name" value="SAM-dependent_MTases_sf"/>
</dbReference>
<sequence>MADRPRLPPLNAAARDTLDRHASGEIPDAVALMRLILAGTPVADLPSLLHAAPRLAALAARHAEGLALLERMVRAGADHAAPTSLDAQRALFDRLAAISPEASVAAYSLGDPALLAAATEELVAWLRRHGLLAGRPRVLDLGCGTGRLAAAVAPEASETLGFDLSPMMIAEAQRRHGAIPRLRFATTGGGDLAGIRDAGFDLVLAVDVFPYLVQAGGTLAEDMLTEIARVLRPGGRLALLNFAYGEDGTADPCDLAARCGLSIEAAPERPFRLWDATAFRLRRVGVAGGLAL</sequence>
<organism evidence="2 3">
    <name type="scientific">Falsiroseomonas bella</name>
    <dbReference type="NCBI Taxonomy" id="2184016"/>
    <lineage>
        <taxon>Bacteria</taxon>
        <taxon>Pseudomonadati</taxon>
        <taxon>Pseudomonadota</taxon>
        <taxon>Alphaproteobacteria</taxon>
        <taxon>Acetobacterales</taxon>
        <taxon>Roseomonadaceae</taxon>
        <taxon>Falsiroseomonas</taxon>
    </lineage>
</organism>
<dbReference type="RefSeq" id="WP_109870123.1">
    <property type="nucleotide sequence ID" value="NZ_QGNA01000002.1"/>
</dbReference>
<dbReference type="OrthoDB" id="1853779at2"/>
<gene>
    <name evidence="2" type="ORF">DFH01_09025</name>
</gene>